<proteinExistence type="predicted"/>
<reference evidence="1 2" key="1">
    <citation type="submission" date="2024-02" db="EMBL/GenBank/DDBJ databases">
        <title>Rhodopirellula caenicola NBRC 110016.</title>
        <authorList>
            <person name="Ichikawa N."/>
            <person name="Katano-Makiyama Y."/>
            <person name="Hidaka K."/>
        </authorList>
    </citation>
    <scope>NUCLEOTIDE SEQUENCE [LARGE SCALE GENOMIC DNA]</scope>
    <source>
        <strain evidence="1 2">NBRC 110016</strain>
    </source>
</reference>
<dbReference type="Gene3D" id="2.60.120.1140">
    <property type="entry name" value="Protein of unknown function DUF192"/>
    <property type="match status" value="1"/>
</dbReference>
<sequence length="133" mass="15134">MPKLINTATGETILEHLEVADTFWQRFKGLQFRSPLPTDTGLLISPCSSLHTCFMRFPIDVVMLDQELRVVGIRKQVRPWNAIFCVPKTTSVIEITSGFKSWTVGQKLKIVSGIEERPFKKQARNACTPIRMN</sequence>
<gene>
    <name evidence="1" type="ORF">Rcae01_00874</name>
</gene>
<keyword evidence="2" id="KW-1185">Reference proteome</keyword>
<dbReference type="Pfam" id="PF02643">
    <property type="entry name" value="DUF192"/>
    <property type="match status" value="1"/>
</dbReference>
<dbReference type="EMBL" id="BAABRO010000001">
    <property type="protein sequence ID" value="GAA5505429.1"/>
    <property type="molecule type" value="Genomic_DNA"/>
</dbReference>
<protein>
    <recommendedName>
        <fullName evidence="3">ACR</fullName>
    </recommendedName>
</protein>
<evidence type="ECO:0000313" key="1">
    <source>
        <dbReference type="EMBL" id="GAA5505429.1"/>
    </source>
</evidence>
<dbReference type="Proteomes" id="UP001416858">
    <property type="component" value="Unassembled WGS sequence"/>
</dbReference>
<name>A0ABP9VJP3_9BACT</name>
<organism evidence="1 2">
    <name type="scientific">Novipirellula caenicola</name>
    <dbReference type="NCBI Taxonomy" id="1536901"/>
    <lineage>
        <taxon>Bacteria</taxon>
        <taxon>Pseudomonadati</taxon>
        <taxon>Planctomycetota</taxon>
        <taxon>Planctomycetia</taxon>
        <taxon>Pirellulales</taxon>
        <taxon>Pirellulaceae</taxon>
        <taxon>Novipirellula</taxon>
    </lineage>
</organism>
<dbReference type="PANTHER" id="PTHR37953:SF1">
    <property type="entry name" value="UPF0127 PROTEIN MJ1496"/>
    <property type="match status" value="1"/>
</dbReference>
<accession>A0ABP9VJP3</accession>
<comment type="caution">
    <text evidence="1">The sequence shown here is derived from an EMBL/GenBank/DDBJ whole genome shotgun (WGS) entry which is preliminary data.</text>
</comment>
<dbReference type="InterPro" id="IPR038695">
    <property type="entry name" value="Saro_0823-like_sf"/>
</dbReference>
<dbReference type="InterPro" id="IPR003795">
    <property type="entry name" value="DUF192"/>
</dbReference>
<dbReference type="PANTHER" id="PTHR37953">
    <property type="entry name" value="UPF0127 PROTEIN MJ1496"/>
    <property type="match status" value="1"/>
</dbReference>
<evidence type="ECO:0000313" key="2">
    <source>
        <dbReference type="Proteomes" id="UP001416858"/>
    </source>
</evidence>
<dbReference type="RefSeq" id="WP_345682457.1">
    <property type="nucleotide sequence ID" value="NZ_BAABRO010000001.1"/>
</dbReference>
<evidence type="ECO:0008006" key="3">
    <source>
        <dbReference type="Google" id="ProtNLM"/>
    </source>
</evidence>